<dbReference type="AlphaFoldDB" id="A0A0K6HMC2"/>
<organism evidence="1 2">
    <name type="scientific">Pannonibacter indicus</name>
    <dbReference type="NCBI Taxonomy" id="466044"/>
    <lineage>
        <taxon>Bacteria</taxon>
        <taxon>Pseudomonadati</taxon>
        <taxon>Pseudomonadota</taxon>
        <taxon>Alphaproteobacteria</taxon>
        <taxon>Hyphomicrobiales</taxon>
        <taxon>Stappiaceae</taxon>
        <taxon>Pannonibacter</taxon>
    </lineage>
</organism>
<evidence type="ECO:0000313" key="2">
    <source>
        <dbReference type="Proteomes" id="UP000183900"/>
    </source>
</evidence>
<dbReference type="EMBL" id="CYHE01000001">
    <property type="protein sequence ID" value="CUA92177.1"/>
    <property type="molecule type" value="Genomic_DNA"/>
</dbReference>
<keyword evidence="2" id="KW-1185">Reference proteome</keyword>
<gene>
    <name evidence="1" type="ORF">Ga0061067_101326</name>
</gene>
<dbReference type="Pfam" id="PF10115">
    <property type="entry name" value="HlyU"/>
    <property type="match status" value="1"/>
</dbReference>
<proteinExistence type="predicted"/>
<reference evidence="2" key="1">
    <citation type="submission" date="2015-08" db="EMBL/GenBank/DDBJ databases">
        <authorList>
            <person name="Varghese N."/>
        </authorList>
    </citation>
    <scope>NUCLEOTIDE SEQUENCE [LARGE SCALE GENOMIC DNA]</scope>
    <source>
        <strain evidence="2">DSM 23407</strain>
    </source>
</reference>
<dbReference type="OrthoDB" id="9800971at2"/>
<evidence type="ECO:0000313" key="1">
    <source>
        <dbReference type="EMBL" id="CUA92177.1"/>
    </source>
</evidence>
<accession>A0A0K6HMC2</accession>
<protein>
    <recommendedName>
        <fullName evidence="3">Transcriptional activator HlyU</fullName>
    </recommendedName>
</protein>
<dbReference type="RefSeq" id="WP_050475015.1">
    <property type="nucleotide sequence ID" value="NZ_CYHE01000001.1"/>
</dbReference>
<name>A0A0K6HMC2_9HYPH</name>
<dbReference type="InterPro" id="IPR018772">
    <property type="entry name" value="Transcription_activator_HlyU"/>
</dbReference>
<sequence>MLGKLFGSLFKGGSSAEAPPAPVATEDYKNCRIIAEPRQAGSQWQIAGRILKEIDGEPHEHTFIRADQLPTRDEAAEFTIRKAKLMIDQQGDLIFKS</sequence>
<evidence type="ECO:0008006" key="3">
    <source>
        <dbReference type="Google" id="ProtNLM"/>
    </source>
</evidence>
<dbReference type="Proteomes" id="UP000183900">
    <property type="component" value="Unassembled WGS sequence"/>
</dbReference>